<dbReference type="RefSeq" id="WP_058298014.1">
    <property type="nucleotide sequence ID" value="NZ_FMAU01000001.1"/>
</dbReference>
<dbReference type="Proteomes" id="UP000181997">
    <property type="component" value="Unassembled WGS sequence"/>
</dbReference>
<dbReference type="InterPro" id="IPR015168">
    <property type="entry name" value="SsuA/THI5"/>
</dbReference>
<accession>A0A0V8HNK0</accession>
<evidence type="ECO:0000256" key="1">
    <source>
        <dbReference type="ARBA" id="ARBA00004418"/>
    </source>
</evidence>
<dbReference type="SUPFAM" id="SSF53850">
    <property type="entry name" value="Periplasmic binding protein-like II"/>
    <property type="match status" value="1"/>
</dbReference>
<reference evidence="7" key="1">
    <citation type="submission" date="2016-08" db="EMBL/GenBank/DDBJ databases">
        <authorList>
            <person name="Varghese N."/>
            <person name="Submissions Spin"/>
        </authorList>
    </citation>
    <scope>NUCLEOTIDE SEQUENCE [LARGE SCALE GENOMIC DNA]</scope>
    <source>
        <strain evidence="7">SGD-1123</strain>
    </source>
</reference>
<organism evidence="6 7">
    <name type="scientific">[Bacillus] enclensis</name>
    <dbReference type="NCBI Taxonomy" id="1402860"/>
    <lineage>
        <taxon>Bacteria</taxon>
        <taxon>Bacillati</taxon>
        <taxon>Bacillota</taxon>
        <taxon>Bacilli</taxon>
        <taxon>Bacillales</taxon>
        <taxon>Bacillaceae</taxon>
        <taxon>Rossellomorea</taxon>
    </lineage>
</organism>
<evidence type="ECO:0000256" key="2">
    <source>
        <dbReference type="ARBA" id="ARBA00010742"/>
    </source>
</evidence>
<dbReference type="AlphaFoldDB" id="A0A0V8HNK0"/>
<dbReference type="EMBL" id="FMAU01000001">
    <property type="protein sequence ID" value="SCB94260.1"/>
    <property type="molecule type" value="Genomic_DNA"/>
</dbReference>
<dbReference type="OrthoDB" id="9802202at2"/>
<evidence type="ECO:0000259" key="5">
    <source>
        <dbReference type="Pfam" id="PF09084"/>
    </source>
</evidence>
<name>A0A0V8HNK0_9BACI</name>
<evidence type="ECO:0000313" key="7">
    <source>
        <dbReference type="Proteomes" id="UP000181997"/>
    </source>
</evidence>
<keyword evidence="7" id="KW-1185">Reference proteome</keyword>
<feature type="domain" description="SsuA/THI5-like" evidence="5">
    <location>
        <begin position="46"/>
        <end position="252"/>
    </location>
</feature>
<gene>
    <name evidence="6" type="ORF">GA0061094_1561</name>
</gene>
<dbReference type="Gene3D" id="3.40.190.10">
    <property type="entry name" value="Periplasmic binding protein-like II"/>
    <property type="match status" value="2"/>
</dbReference>
<sequence>MKKWSRIAFTLLAAASLTIGLTACGSGKDELEKVRVAEVTRSIFYAPQYVAIEKGFFKEEGLDIELTTTWGGDKTMTSLLSGGADIALVGSETSIYVHAQGSDDPVINFAQLTQTDGTFLVSREKVENFDWEQLKGSTFLGQRKGGMPQMVGEFVLKQHGIDPHNDLNLIQNIDFANIANAFASGTGDYVQLFEPTASIFEKEGKGHIIASFGTESGHVPYTTFMAKDSYMKENSETIEKFTRALYKAQKWVDESSPGEIAEVLEPYFEDTESDIIETVVERYKSQGSFATDPILDTEEWNNLQDIMDEAGELPVRIDHKTLVNTSVAEKVSKR</sequence>
<dbReference type="GO" id="GO:0042597">
    <property type="term" value="C:periplasmic space"/>
    <property type="evidence" value="ECO:0007669"/>
    <property type="project" value="UniProtKB-SubCell"/>
</dbReference>
<keyword evidence="3 4" id="KW-0732">Signal</keyword>
<comment type="similarity">
    <text evidence="2">Belongs to the bacterial solute-binding protein SsuA/TauA family.</text>
</comment>
<protein>
    <submittedName>
        <fullName evidence="6">NitT/TauT family transport system substrate-binding protein</fullName>
    </submittedName>
</protein>
<evidence type="ECO:0000256" key="4">
    <source>
        <dbReference type="SAM" id="SignalP"/>
    </source>
</evidence>
<dbReference type="PROSITE" id="PS51257">
    <property type="entry name" value="PROKAR_LIPOPROTEIN"/>
    <property type="match status" value="1"/>
</dbReference>
<feature type="signal peptide" evidence="4">
    <location>
        <begin position="1"/>
        <end position="25"/>
    </location>
</feature>
<feature type="chain" id="PRO_5014527829" evidence="4">
    <location>
        <begin position="26"/>
        <end position="334"/>
    </location>
</feature>
<proteinExistence type="inferred from homology"/>
<dbReference type="Pfam" id="PF09084">
    <property type="entry name" value="NMT1"/>
    <property type="match status" value="1"/>
</dbReference>
<dbReference type="PANTHER" id="PTHR30024:SF47">
    <property type="entry name" value="TAURINE-BINDING PERIPLASMIC PROTEIN"/>
    <property type="match status" value="1"/>
</dbReference>
<comment type="subcellular location">
    <subcellularLocation>
        <location evidence="1">Periplasm</location>
    </subcellularLocation>
</comment>
<evidence type="ECO:0000313" key="6">
    <source>
        <dbReference type="EMBL" id="SCB94260.1"/>
    </source>
</evidence>
<dbReference type="PANTHER" id="PTHR30024">
    <property type="entry name" value="ALIPHATIC SULFONATES-BINDING PROTEIN-RELATED"/>
    <property type="match status" value="1"/>
</dbReference>
<evidence type="ECO:0000256" key="3">
    <source>
        <dbReference type="ARBA" id="ARBA00022729"/>
    </source>
</evidence>